<protein>
    <submittedName>
        <fullName evidence="3">T9SS type A sorting domain-containing protein</fullName>
    </submittedName>
</protein>
<dbReference type="Pfam" id="PF18962">
    <property type="entry name" value="Por_Secre_tail"/>
    <property type="match status" value="1"/>
</dbReference>
<dbReference type="EMBL" id="CP136051">
    <property type="protein sequence ID" value="WOK05542.1"/>
    <property type="molecule type" value="Genomic_DNA"/>
</dbReference>
<accession>A0ABZ0IPP9</accession>
<evidence type="ECO:0000259" key="2">
    <source>
        <dbReference type="Pfam" id="PF18962"/>
    </source>
</evidence>
<evidence type="ECO:0000313" key="4">
    <source>
        <dbReference type="Proteomes" id="UP001302349"/>
    </source>
</evidence>
<dbReference type="Gene3D" id="2.60.40.10">
    <property type="entry name" value="Immunoglobulins"/>
    <property type="match status" value="1"/>
</dbReference>
<gene>
    <name evidence="3" type="ORF">RT717_20925</name>
</gene>
<name>A0ABZ0IPP9_9BACT</name>
<dbReference type="RefSeq" id="WP_317488301.1">
    <property type="nucleotide sequence ID" value="NZ_CP136051.1"/>
</dbReference>
<dbReference type="InterPro" id="IPR013783">
    <property type="entry name" value="Ig-like_fold"/>
</dbReference>
<dbReference type="NCBIfam" id="TIGR04183">
    <property type="entry name" value="Por_Secre_tail"/>
    <property type="match status" value="1"/>
</dbReference>
<evidence type="ECO:0000313" key="3">
    <source>
        <dbReference type="EMBL" id="WOK05542.1"/>
    </source>
</evidence>
<proteinExistence type="predicted"/>
<keyword evidence="4" id="KW-1185">Reference proteome</keyword>
<dbReference type="InterPro" id="IPR026444">
    <property type="entry name" value="Secre_tail"/>
</dbReference>
<keyword evidence="1" id="KW-0732">Signal</keyword>
<feature type="chain" id="PRO_5046330984" evidence="1">
    <location>
        <begin position="22"/>
        <end position="391"/>
    </location>
</feature>
<feature type="domain" description="Secretion system C-terminal sorting" evidence="2">
    <location>
        <begin position="311"/>
        <end position="388"/>
    </location>
</feature>
<reference evidence="3 4" key="1">
    <citation type="journal article" date="2023" name="Microbiol. Resour. Announc.">
        <title>Complete Genome Sequence of Imperialibacter roseus strain P4T.</title>
        <authorList>
            <person name="Tizabi D.R."/>
            <person name="Bachvaroff T."/>
            <person name="Hill R.T."/>
        </authorList>
    </citation>
    <scope>NUCLEOTIDE SEQUENCE [LARGE SCALE GENOMIC DNA]</scope>
    <source>
        <strain evidence="3 4">P4T</strain>
    </source>
</reference>
<dbReference type="Proteomes" id="UP001302349">
    <property type="component" value="Chromosome"/>
</dbReference>
<feature type="signal peptide" evidence="1">
    <location>
        <begin position="1"/>
        <end position="21"/>
    </location>
</feature>
<organism evidence="3 4">
    <name type="scientific">Imperialibacter roseus</name>
    <dbReference type="NCBI Taxonomy" id="1324217"/>
    <lineage>
        <taxon>Bacteria</taxon>
        <taxon>Pseudomonadati</taxon>
        <taxon>Bacteroidota</taxon>
        <taxon>Cytophagia</taxon>
        <taxon>Cytophagales</taxon>
        <taxon>Flammeovirgaceae</taxon>
        <taxon>Imperialibacter</taxon>
    </lineage>
</organism>
<evidence type="ECO:0000256" key="1">
    <source>
        <dbReference type="SAM" id="SignalP"/>
    </source>
</evidence>
<sequence length="391" mass="42342">MKNTSKIIFTLVIAALSNQFAVGQKVTRAQTKTNGFYLWTTNANWTDNTAVPVSNIGDTYNSGGNEQIRIEKYVTRNGSLSFRNIGNNSKEIVVKDTLVVYGNMTFDANSYSLKLLSGAVLIVFGDFSAANKVTLDNGGLLIIDGNMTLTGGNQEYTDSNGGVGNLVVTGTISGNGDTAAASADNTTLSTQSTGIQDFVNGAGVTPLPIVLSYFKGVNLKNEVKLSWETASEENFDHFEIQRSFDGKDFEVIATEKGNGFTSEKHQYSFTDTTPEMGINYYRLNAIDFDGSSEIFETIAVEVAPDFSTVAMYPNPNNGTELQLNIPEELLYTAYSVTMTVSDLQGRVVTTSEVTSAHVSTTFDQTLPTGIYLVTIQAGKYSSTYRLMVNQG</sequence>